<feature type="non-terminal residue" evidence="1">
    <location>
        <position position="63"/>
    </location>
</feature>
<accession>A0A820IR20</accession>
<dbReference type="EMBL" id="CAJOAX010050841">
    <property type="protein sequence ID" value="CAF4312809.1"/>
    <property type="molecule type" value="Genomic_DNA"/>
</dbReference>
<dbReference type="AlphaFoldDB" id="A0A820IR20"/>
<gene>
    <name evidence="1" type="ORF">OTI717_LOCUS42399</name>
</gene>
<sequence>TINHIPNIENENIYRPFLDKIRSTVSNNLILSDSSSINHFQEFSQLIHCLGPLCQSFICYIDT</sequence>
<protein>
    <submittedName>
        <fullName evidence="1">Uncharacterized protein</fullName>
    </submittedName>
</protein>
<name>A0A820IR20_9BILA</name>
<dbReference type="Proteomes" id="UP000663823">
    <property type="component" value="Unassembled WGS sequence"/>
</dbReference>
<reference evidence="1" key="1">
    <citation type="submission" date="2021-02" db="EMBL/GenBank/DDBJ databases">
        <authorList>
            <person name="Nowell W R."/>
        </authorList>
    </citation>
    <scope>NUCLEOTIDE SEQUENCE</scope>
</reference>
<evidence type="ECO:0000313" key="1">
    <source>
        <dbReference type="EMBL" id="CAF4312809.1"/>
    </source>
</evidence>
<organism evidence="1 2">
    <name type="scientific">Rotaria sordida</name>
    <dbReference type="NCBI Taxonomy" id="392033"/>
    <lineage>
        <taxon>Eukaryota</taxon>
        <taxon>Metazoa</taxon>
        <taxon>Spiralia</taxon>
        <taxon>Gnathifera</taxon>
        <taxon>Rotifera</taxon>
        <taxon>Eurotatoria</taxon>
        <taxon>Bdelloidea</taxon>
        <taxon>Philodinida</taxon>
        <taxon>Philodinidae</taxon>
        <taxon>Rotaria</taxon>
    </lineage>
</organism>
<feature type="non-terminal residue" evidence="1">
    <location>
        <position position="1"/>
    </location>
</feature>
<proteinExistence type="predicted"/>
<evidence type="ECO:0000313" key="2">
    <source>
        <dbReference type="Proteomes" id="UP000663823"/>
    </source>
</evidence>
<comment type="caution">
    <text evidence="1">The sequence shown here is derived from an EMBL/GenBank/DDBJ whole genome shotgun (WGS) entry which is preliminary data.</text>
</comment>